<gene>
    <name evidence="6" type="ORF">N7G274_005179</name>
</gene>
<evidence type="ECO:0000256" key="4">
    <source>
        <dbReference type="ARBA" id="ARBA00023239"/>
    </source>
</evidence>
<evidence type="ECO:0000256" key="3">
    <source>
        <dbReference type="ARBA" id="ARBA00022833"/>
    </source>
</evidence>
<keyword evidence="3" id="KW-0862">Zinc</keyword>
<keyword evidence="7" id="KW-1185">Reference proteome</keyword>
<organism evidence="6 7">
    <name type="scientific">Stereocaulon virgatum</name>
    <dbReference type="NCBI Taxonomy" id="373712"/>
    <lineage>
        <taxon>Eukaryota</taxon>
        <taxon>Fungi</taxon>
        <taxon>Dikarya</taxon>
        <taxon>Ascomycota</taxon>
        <taxon>Pezizomycotina</taxon>
        <taxon>Lecanoromycetes</taxon>
        <taxon>OSLEUM clade</taxon>
        <taxon>Lecanoromycetidae</taxon>
        <taxon>Lecanorales</taxon>
        <taxon>Lecanorineae</taxon>
        <taxon>Stereocaulaceae</taxon>
        <taxon>Stereocaulon</taxon>
    </lineage>
</organism>
<dbReference type="PANTHER" id="PTHR33337">
    <property type="entry name" value="GFA DOMAIN-CONTAINING PROTEIN"/>
    <property type="match status" value="1"/>
</dbReference>
<evidence type="ECO:0000259" key="5">
    <source>
        <dbReference type="PROSITE" id="PS51891"/>
    </source>
</evidence>
<evidence type="ECO:0000256" key="2">
    <source>
        <dbReference type="ARBA" id="ARBA00022723"/>
    </source>
</evidence>
<keyword evidence="4" id="KW-0456">Lyase</keyword>
<feature type="domain" description="CENP-V/GFA" evidence="5">
    <location>
        <begin position="4"/>
        <end position="122"/>
    </location>
</feature>
<dbReference type="PROSITE" id="PS51891">
    <property type="entry name" value="CENP_V_GFA"/>
    <property type="match status" value="1"/>
</dbReference>
<dbReference type="SUPFAM" id="SSF51316">
    <property type="entry name" value="Mss4-like"/>
    <property type="match status" value="1"/>
</dbReference>
<reference evidence="6 7" key="1">
    <citation type="submission" date="2024-09" db="EMBL/GenBank/DDBJ databases">
        <title>Rethinking Asexuality: The Enigmatic Case of Functional Sexual Genes in Lepraria (Stereocaulaceae).</title>
        <authorList>
            <person name="Doellman M."/>
            <person name="Sun Y."/>
            <person name="Barcenas-Pena A."/>
            <person name="Lumbsch H.T."/>
            <person name="Grewe F."/>
        </authorList>
    </citation>
    <scope>NUCLEOTIDE SEQUENCE [LARGE SCALE GENOMIC DNA]</scope>
    <source>
        <strain evidence="6 7">Mercado 3170</strain>
    </source>
</reference>
<comment type="similarity">
    <text evidence="1">Belongs to the Gfa family.</text>
</comment>
<dbReference type="InterPro" id="IPR006913">
    <property type="entry name" value="CENP-V/GFA"/>
</dbReference>
<evidence type="ECO:0000256" key="1">
    <source>
        <dbReference type="ARBA" id="ARBA00005495"/>
    </source>
</evidence>
<accession>A0ABR4AAT7</accession>
<evidence type="ECO:0000313" key="7">
    <source>
        <dbReference type="Proteomes" id="UP001590950"/>
    </source>
</evidence>
<dbReference type="PANTHER" id="PTHR33337:SF30">
    <property type="entry name" value="DUF636 DOMAIN PROTEIN (AFU_ORTHOLOGUE AFUA_1G03180)"/>
    <property type="match status" value="1"/>
</dbReference>
<dbReference type="Proteomes" id="UP001590950">
    <property type="component" value="Unassembled WGS sequence"/>
</dbReference>
<name>A0ABR4AAT7_9LECA</name>
<dbReference type="Pfam" id="PF04828">
    <property type="entry name" value="GFA"/>
    <property type="match status" value="1"/>
</dbReference>
<comment type="caution">
    <text evidence="6">The sequence shown here is derived from an EMBL/GenBank/DDBJ whole genome shotgun (WGS) entry which is preliminary data.</text>
</comment>
<protein>
    <recommendedName>
        <fullName evidence="5">CENP-V/GFA domain-containing protein</fullName>
    </recommendedName>
</protein>
<dbReference type="Gene3D" id="3.90.1590.10">
    <property type="entry name" value="glutathione-dependent formaldehyde- activating enzyme (gfa)"/>
    <property type="match status" value="1"/>
</dbReference>
<proteinExistence type="inferred from homology"/>
<keyword evidence="2" id="KW-0479">Metal-binding</keyword>
<dbReference type="EMBL" id="JBEFKJ010000015">
    <property type="protein sequence ID" value="KAL2041991.1"/>
    <property type="molecule type" value="Genomic_DNA"/>
</dbReference>
<dbReference type="InterPro" id="IPR011057">
    <property type="entry name" value="Mss4-like_sf"/>
</dbReference>
<sequence>MTTYKGRCHCGQTEWETKIDGDAHILCHCDACKLLSGSESTLNQMATEGDLKITKGSTKTYTYYGDSGKPVNCYYCPNCTSHVYHHQTVLGNKIVVRTGLLQGSKKFPVAAEIFGKDRLSWQPELAKTFSGPPE</sequence>
<evidence type="ECO:0000313" key="6">
    <source>
        <dbReference type="EMBL" id="KAL2041991.1"/>
    </source>
</evidence>